<dbReference type="Proteomes" id="UP000663854">
    <property type="component" value="Unassembled WGS sequence"/>
</dbReference>
<sequence>MKYLIIFSVKVKVNFVRNHTNDDHFDLIDKRKLLGKTIIYLSRDANNSSIIISLQILGNILYKKFGRVCDILQTILNNDQLQVDETIIKILEKELDEYVYNPIEAKERLRQSPYRRLELIPEAARDIIKKKLLPQLRQKNKIVSLNLKEFVEKNLIEIATFADKYEQQIPIWTRERQEQLDDQIRRFIIEQKKLNLIEYLRLLEEHKAFADESFENIRTQGEHEYFELARQHYHWDRMEPHRSLHLDKKLRDEEMSDIRNWPPYKYLADYVPLHEKMKRRKEDLPPSGKPPYYKQHFF</sequence>
<feature type="region of interest" description="Disordered" evidence="2">
    <location>
        <begin position="279"/>
        <end position="298"/>
    </location>
</feature>
<evidence type="ECO:0000256" key="2">
    <source>
        <dbReference type="SAM" id="MobiDB-lite"/>
    </source>
</evidence>
<dbReference type="InterPro" id="IPR034913">
    <property type="entry name" value="mS27/PTCD2"/>
</dbReference>
<dbReference type="Proteomes" id="UP000663870">
    <property type="component" value="Unassembled WGS sequence"/>
</dbReference>
<dbReference type="PANTHER" id="PTHR21393:SF0">
    <property type="entry name" value="SMALL RIBOSOMAL SUBUNIT PROTEIN MS27"/>
    <property type="match status" value="1"/>
</dbReference>
<organism evidence="4 5">
    <name type="scientific">Rotaria sordida</name>
    <dbReference type="NCBI Taxonomy" id="392033"/>
    <lineage>
        <taxon>Eukaryota</taxon>
        <taxon>Metazoa</taxon>
        <taxon>Spiralia</taxon>
        <taxon>Gnathifera</taxon>
        <taxon>Rotifera</taxon>
        <taxon>Eurotatoria</taxon>
        <taxon>Bdelloidea</taxon>
        <taxon>Philodinida</taxon>
        <taxon>Philodinidae</taxon>
        <taxon>Rotaria</taxon>
    </lineage>
</organism>
<dbReference type="EMBL" id="CAJNOH010012178">
    <property type="protein sequence ID" value="CAF1532785.1"/>
    <property type="molecule type" value="Genomic_DNA"/>
</dbReference>
<reference evidence="4" key="1">
    <citation type="submission" date="2021-02" db="EMBL/GenBank/DDBJ databases">
        <authorList>
            <person name="Nowell W R."/>
        </authorList>
    </citation>
    <scope>NUCLEOTIDE SEQUENCE</scope>
</reference>
<comment type="caution">
    <text evidence="4">The sequence shown here is derived from an EMBL/GenBank/DDBJ whole genome shotgun (WGS) entry which is preliminary data.</text>
</comment>
<proteinExistence type="predicted"/>
<evidence type="ECO:0000313" key="4">
    <source>
        <dbReference type="EMBL" id="CAF1666280.1"/>
    </source>
</evidence>
<dbReference type="Pfam" id="PF10037">
    <property type="entry name" value="MRP-S27"/>
    <property type="match status" value="1"/>
</dbReference>
<comment type="subcellular location">
    <subcellularLocation>
        <location evidence="1">Mitochondrion</location>
    </subcellularLocation>
</comment>
<dbReference type="EMBL" id="CAJNOL010014053">
    <property type="protein sequence ID" value="CAF1666280.1"/>
    <property type="molecule type" value="Genomic_DNA"/>
</dbReference>
<name>A0A816FUI1_9BILA</name>
<evidence type="ECO:0000313" key="3">
    <source>
        <dbReference type="EMBL" id="CAF1532785.1"/>
    </source>
</evidence>
<dbReference type="AlphaFoldDB" id="A0A816FUI1"/>
<evidence type="ECO:0000313" key="5">
    <source>
        <dbReference type="Proteomes" id="UP000663870"/>
    </source>
</evidence>
<protein>
    <submittedName>
        <fullName evidence="4">Uncharacterized protein</fullName>
    </submittedName>
</protein>
<evidence type="ECO:0000256" key="1">
    <source>
        <dbReference type="ARBA" id="ARBA00004173"/>
    </source>
</evidence>
<keyword evidence="5" id="KW-1185">Reference proteome</keyword>
<dbReference type="PANTHER" id="PTHR21393">
    <property type="entry name" value="MITOCHONDRIAL 28S RIBOSOMAL PROTEIN S27"/>
    <property type="match status" value="1"/>
</dbReference>
<dbReference type="GO" id="GO:0005739">
    <property type="term" value="C:mitochondrion"/>
    <property type="evidence" value="ECO:0007669"/>
    <property type="project" value="UniProtKB-SubCell"/>
</dbReference>
<dbReference type="InterPro" id="IPR019266">
    <property type="entry name" value="Ribosomal_mS27"/>
</dbReference>
<accession>A0A816FUI1</accession>
<gene>
    <name evidence="4" type="ORF">JXQ802_LOCUS56857</name>
    <name evidence="3" type="ORF">PYM288_LOCUS40273</name>
</gene>